<dbReference type="Proteomes" id="UP000241362">
    <property type="component" value="Unassembled WGS sequence"/>
</dbReference>
<sequence length="71" mass="8277">MNDAYCLNPGEESFIVDSWDRVDRLVPILYAHMAKDEREVINKQFFAEGRALGWLTSILRRETFAHGKYGE</sequence>
<dbReference type="AlphaFoldDB" id="A0A2T4J972"/>
<comment type="caution">
    <text evidence="1">The sequence shown here is derived from an EMBL/GenBank/DDBJ whole genome shotgun (WGS) entry which is preliminary data.</text>
</comment>
<reference evidence="1 2" key="1">
    <citation type="submission" date="2018-03" db="EMBL/GenBank/DDBJ databases">
        <title>Rhodobacter blasticus.</title>
        <authorList>
            <person name="Meyer T.E."/>
            <person name="Miller S."/>
            <person name="Lodha T."/>
            <person name="Gandham S."/>
            <person name="Chintalapati S."/>
            <person name="Chintalapati V.R."/>
        </authorList>
    </citation>
    <scope>NUCLEOTIDE SEQUENCE [LARGE SCALE GENOMIC DNA]</scope>
    <source>
        <strain evidence="1 2">DSM 2131</strain>
    </source>
</reference>
<dbReference type="RefSeq" id="WP_107673150.1">
    <property type="nucleotide sequence ID" value="NZ_PZKE01000007.1"/>
</dbReference>
<name>A0A2T4J972_FUSBL</name>
<evidence type="ECO:0000313" key="2">
    <source>
        <dbReference type="Proteomes" id="UP000241362"/>
    </source>
</evidence>
<keyword evidence="2" id="KW-1185">Reference proteome</keyword>
<dbReference type="EMBL" id="PZKE01000007">
    <property type="protein sequence ID" value="PTE14460.1"/>
    <property type="molecule type" value="Genomic_DNA"/>
</dbReference>
<proteinExistence type="predicted"/>
<protein>
    <submittedName>
        <fullName evidence="1">Uncharacterized protein</fullName>
    </submittedName>
</protein>
<gene>
    <name evidence="1" type="ORF">C5F44_08750</name>
</gene>
<evidence type="ECO:0000313" key="1">
    <source>
        <dbReference type="EMBL" id="PTE14460.1"/>
    </source>
</evidence>
<accession>A0A2T4J972</accession>
<organism evidence="1 2">
    <name type="scientific">Fuscovulum blasticum DSM 2131</name>
    <dbReference type="NCBI Taxonomy" id="1188250"/>
    <lineage>
        <taxon>Bacteria</taxon>
        <taxon>Pseudomonadati</taxon>
        <taxon>Pseudomonadota</taxon>
        <taxon>Alphaproteobacteria</taxon>
        <taxon>Rhodobacterales</taxon>
        <taxon>Paracoccaceae</taxon>
        <taxon>Pseudogemmobacter</taxon>
    </lineage>
</organism>